<dbReference type="GO" id="GO:0005886">
    <property type="term" value="C:plasma membrane"/>
    <property type="evidence" value="ECO:0007669"/>
    <property type="project" value="UniProtKB-SubCell"/>
</dbReference>
<feature type="transmembrane region" description="Helical" evidence="6">
    <location>
        <begin position="220"/>
        <end position="241"/>
    </location>
</feature>
<evidence type="ECO:0000256" key="6">
    <source>
        <dbReference type="SAM" id="Phobius"/>
    </source>
</evidence>
<reference evidence="8 9" key="1">
    <citation type="submission" date="2019-12" db="EMBL/GenBank/DDBJ databases">
        <authorList>
            <person name="Lee S.D."/>
        </authorList>
    </citation>
    <scope>NUCLEOTIDE SEQUENCE [LARGE SCALE GENOMIC DNA]</scope>
    <source>
        <strain evidence="8 9">GH1-50</strain>
    </source>
</reference>
<evidence type="ECO:0000256" key="1">
    <source>
        <dbReference type="ARBA" id="ARBA00004651"/>
    </source>
</evidence>
<dbReference type="GO" id="GO:0051301">
    <property type="term" value="P:cell division"/>
    <property type="evidence" value="ECO:0007669"/>
    <property type="project" value="UniProtKB-KW"/>
</dbReference>
<keyword evidence="4 6" id="KW-1133">Transmembrane helix</keyword>
<evidence type="ECO:0000313" key="9">
    <source>
        <dbReference type="Proteomes" id="UP000480350"/>
    </source>
</evidence>
<evidence type="ECO:0000256" key="3">
    <source>
        <dbReference type="ARBA" id="ARBA00022692"/>
    </source>
</evidence>
<dbReference type="InterPro" id="IPR004513">
    <property type="entry name" value="FtsX"/>
</dbReference>
<dbReference type="EMBL" id="WUPT01000003">
    <property type="protein sequence ID" value="MXQ09341.1"/>
    <property type="molecule type" value="Genomic_DNA"/>
</dbReference>
<comment type="caution">
    <text evidence="8">The sequence shown here is derived from an EMBL/GenBank/DDBJ whole genome shotgun (WGS) entry which is preliminary data.</text>
</comment>
<evidence type="ECO:0000313" key="8">
    <source>
        <dbReference type="EMBL" id="MXQ09341.1"/>
    </source>
</evidence>
<evidence type="ECO:0000256" key="2">
    <source>
        <dbReference type="ARBA" id="ARBA00022475"/>
    </source>
</evidence>
<dbReference type="Proteomes" id="UP000480350">
    <property type="component" value="Unassembled WGS sequence"/>
</dbReference>
<keyword evidence="9" id="KW-1185">Reference proteome</keyword>
<keyword evidence="3 6" id="KW-0812">Transmembrane</keyword>
<dbReference type="RefSeq" id="WP_160765270.1">
    <property type="nucleotide sequence ID" value="NZ_WUPT01000003.1"/>
</dbReference>
<comment type="subcellular location">
    <subcellularLocation>
        <location evidence="1">Cell membrane</location>
        <topology evidence="1">Multi-pass membrane protein</topology>
    </subcellularLocation>
</comment>
<gene>
    <name evidence="8" type="ORF">GQ651_15960</name>
</gene>
<evidence type="ECO:0000259" key="7">
    <source>
        <dbReference type="Pfam" id="PF02687"/>
    </source>
</evidence>
<evidence type="ECO:0000256" key="5">
    <source>
        <dbReference type="ARBA" id="ARBA00023136"/>
    </source>
</evidence>
<reference evidence="8 9" key="2">
    <citation type="submission" date="2020-03" db="EMBL/GenBank/DDBJ databases">
        <title>Kangsaoukella pontilimi gen. nov., sp. nov., a new member of the family Rhodobacteraceae isolated from a tidal mudflat.</title>
        <authorList>
            <person name="Kim I.S."/>
        </authorList>
    </citation>
    <scope>NUCLEOTIDE SEQUENCE [LARGE SCALE GENOMIC DNA]</scope>
    <source>
        <strain evidence="8 9">GH1-50</strain>
    </source>
</reference>
<dbReference type="InterPro" id="IPR003838">
    <property type="entry name" value="ABC3_permease_C"/>
</dbReference>
<keyword evidence="2" id="KW-1003">Cell membrane</keyword>
<name>A0A7C9J5G1_9RHOB</name>
<feature type="domain" description="ABC3 transporter permease C-terminal" evidence="7">
    <location>
        <begin position="173"/>
        <end position="289"/>
    </location>
</feature>
<protein>
    <submittedName>
        <fullName evidence="8">Cell division protein FtsX</fullName>
    </submittedName>
</protein>
<dbReference type="GO" id="GO:0032153">
    <property type="term" value="C:cell division site"/>
    <property type="evidence" value="ECO:0007669"/>
    <property type="project" value="TreeGrafter"/>
</dbReference>
<dbReference type="Pfam" id="PF02687">
    <property type="entry name" value="FtsX"/>
    <property type="match status" value="1"/>
</dbReference>
<dbReference type="PANTHER" id="PTHR47755">
    <property type="entry name" value="CELL DIVISION PROTEIN FTSX"/>
    <property type="match status" value="1"/>
</dbReference>
<feature type="transmembrane region" description="Helical" evidence="6">
    <location>
        <begin position="167"/>
        <end position="188"/>
    </location>
</feature>
<accession>A0A7C9J5G1</accession>
<organism evidence="8 9">
    <name type="scientific">Kangsaoukella pontilimi</name>
    <dbReference type="NCBI Taxonomy" id="2691042"/>
    <lineage>
        <taxon>Bacteria</taxon>
        <taxon>Pseudomonadati</taxon>
        <taxon>Pseudomonadota</taxon>
        <taxon>Alphaproteobacteria</taxon>
        <taxon>Rhodobacterales</taxon>
        <taxon>Paracoccaceae</taxon>
        <taxon>Kangsaoukella</taxon>
    </lineage>
</organism>
<dbReference type="PANTHER" id="PTHR47755:SF1">
    <property type="entry name" value="CELL DIVISION PROTEIN FTSX"/>
    <property type="match status" value="1"/>
</dbReference>
<proteinExistence type="predicted"/>
<evidence type="ECO:0000256" key="4">
    <source>
        <dbReference type="ARBA" id="ARBA00022989"/>
    </source>
</evidence>
<sequence length="291" mass="29990">MLSGGDQSVERIVPRSGFTMTLTLAAAAAMAFLAVFVAAVAGGADRLADAWEDSLTGTATVRAPVALGDGDALAQALGQVLDQTPGIETRRRIGTDEQAALLSPWFGDEIPLDLLNLPVLIEVTLTDEGPDAEELTDRLRAVSPEAVYDDHGQWQAPVQAAASRLRLLALTSLLVIGLITAAVLALAANASLAANGRIIDVLRLVGASDRFITRLFVRRFAVRAAAGAAIGSLIGLLAVLAVPAPDAATGAPGVGFSGAGWSWPFIVPVLAAIIAYGATRAAAARRLRDIS</sequence>
<feature type="transmembrane region" description="Helical" evidence="6">
    <location>
        <begin position="261"/>
        <end position="278"/>
    </location>
</feature>
<feature type="transmembrane region" description="Helical" evidence="6">
    <location>
        <begin position="21"/>
        <end position="44"/>
    </location>
</feature>
<keyword evidence="8" id="KW-0132">Cell division</keyword>
<dbReference type="AlphaFoldDB" id="A0A7C9J5G1"/>
<keyword evidence="5 6" id="KW-0472">Membrane</keyword>
<keyword evidence="8" id="KW-0131">Cell cycle</keyword>